<protein>
    <submittedName>
        <fullName evidence="2">Uncharacterized protein</fullName>
    </submittedName>
</protein>
<sequence length="302" mass="31101">PQGPTEGDARHYAFKLKCLSCNGITLIEGGGGGGEKPKRHFLSQNDAEVEVYHGDELAIAGLIRFLFIDCINPPASAVRPLSARLLTPTITPEGSPATTAQEGGMSSSTSREGGGRGRLSVSAFSCPEDEDLDEKFQPFKPVAPARPLRPPVALLSSTTDHCTVPGDAAGDGHLSSRKTTNSNATTGPLTPNHLFDPQDENDAFAQSGFQLVQDSKGVRVAAATGAVVAGADKPSKHQSNNKSNSSEDKRLGGGGGSRQTGGSSSKTGVSAWTKFSSVTAGLFKHKSSSSSSAAAGASKHNS</sequence>
<feature type="non-terminal residue" evidence="2">
    <location>
        <position position="1"/>
    </location>
</feature>
<proteinExistence type="predicted"/>
<feature type="region of interest" description="Disordered" evidence="1">
    <location>
        <begin position="160"/>
        <end position="200"/>
    </location>
</feature>
<dbReference type="GeneID" id="9059346"/>
<dbReference type="OMA" id="ARHYAFK"/>
<feature type="compositionally biased region" description="Low complexity" evidence="1">
    <location>
        <begin position="288"/>
        <end position="302"/>
    </location>
</feature>
<feature type="compositionally biased region" description="Polar residues" evidence="1">
    <location>
        <begin position="88"/>
        <end position="101"/>
    </location>
</feature>
<evidence type="ECO:0000313" key="2">
    <source>
        <dbReference type="EMBL" id="EER13858.1"/>
    </source>
</evidence>
<feature type="compositionally biased region" description="Polar residues" evidence="1">
    <location>
        <begin position="177"/>
        <end position="189"/>
    </location>
</feature>
<feature type="compositionally biased region" description="Low complexity" evidence="1">
    <location>
        <begin position="229"/>
        <end position="244"/>
    </location>
</feature>
<dbReference type="Proteomes" id="UP000007800">
    <property type="component" value="Unassembled WGS sequence"/>
</dbReference>
<feature type="region of interest" description="Disordered" evidence="1">
    <location>
        <begin position="283"/>
        <end position="302"/>
    </location>
</feature>
<feature type="region of interest" description="Disordered" evidence="1">
    <location>
        <begin position="229"/>
        <end position="270"/>
    </location>
</feature>
<accession>C5KNT4</accession>
<name>C5KNT4_PERM5</name>
<gene>
    <name evidence="2" type="ORF">Pmar_PMAR015073</name>
</gene>
<dbReference type="InParanoid" id="C5KNT4"/>
<reference evidence="2 3" key="1">
    <citation type="submission" date="2008-07" db="EMBL/GenBank/DDBJ databases">
        <authorList>
            <person name="El-Sayed N."/>
            <person name="Caler E."/>
            <person name="Inman J."/>
            <person name="Amedeo P."/>
            <person name="Hass B."/>
            <person name="Wortman J."/>
        </authorList>
    </citation>
    <scope>NUCLEOTIDE SEQUENCE [LARGE SCALE GENOMIC DNA]</scope>
    <source>
        <strain evidence="3">ATCC 50983 / TXsc</strain>
    </source>
</reference>
<dbReference type="EMBL" id="GG674785">
    <property type="protein sequence ID" value="EER13858.1"/>
    <property type="molecule type" value="Genomic_DNA"/>
</dbReference>
<evidence type="ECO:0000256" key="1">
    <source>
        <dbReference type="SAM" id="MobiDB-lite"/>
    </source>
</evidence>
<dbReference type="AlphaFoldDB" id="C5KNT4"/>
<dbReference type="OrthoDB" id="10558027at2759"/>
<dbReference type="RefSeq" id="XP_002782063.1">
    <property type="nucleotide sequence ID" value="XM_002782017.1"/>
</dbReference>
<feature type="region of interest" description="Disordered" evidence="1">
    <location>
        <begin position="88"/>
        <end position="120"/>
    </location>
</feature>
<evidence type="ECO:0000313" key="3">
    <source>
        <dbReference type="Proteomes" id="UP000007800"/>
    </source>
</evidence>
<organism evidence="3">
    <name type="scientific">Perkinsus marinus (strain ATCC 50983 / TXsc)</name>
    <dbReference type="NCBI Taxonomy" id="423536"/>
    <lineage>
        <taxon>Eukaryota</taxon>
        <taxon>Sar</taxon>
        <taxon>Alveolata</taxon>
        <taxon>Perkinsozoa</taxon>
        <taxon>Perkinsea</taxon>
        <taxon>Perkinsida</taxon>
        <taxon>Perkinsidae</taxon>
        <taxon>Perkinsus</taxon>
    </lineage>
</organism>
<keyword evidence="3" id="KW-1185">Reference proteome</keyword>